<organism evidence="1 2">
    <name type="scientific">Agathobacter rectalis</name>
    <dbReference type="NCBI Taxonomy" id="39491"/>
    <lineage>
        <taxon>Bacteria</taxon>
        <taxon>Bacillati</taxon>
        <taxon>Bacillota</taxon>
        <taxon>Clostridia</taxon>
        <taxon>Lachnospirales</taxon>
        <taxon>Lachnospiraceae</taxon>
        <taxon>Agathobacter</taxon>
    </lineage>
</organism>
<gene>
    <name evidence="1" type="ORF">DW753_10860</name>
</gene>
<evidence type="ECO:0000313" key="2">
    <source>
        <dbReference type="Proteomes" id="UP000285290"/>
    </source>
</evidence>
<reference evidence="1 2" key="1">
    <citation type="submission" date="2018-08" db="EMBL/GenBank/DDBJ databases">
        <title>A genome reference for cultivated species of the human gut microbiota.</title>
        <authorList>
            <person name="Zou Y."/>
            <person name="Xue W."/>
            <person name="Luo G."/>
        </authorList>
    </citation>
    <scope>NUCLEOTIDE SEQUENCE [LARGE SCALE GENOMIC DNA]</scope>
    <source>
        <strain evidence="1 2">AM29-10</strain>
    </source>
</reference>
<evidence type="ECO:0000313" key="1">
    <source>
        <dbReference type="EMBL" id="RHE31281.1"/>
    </source>
</evidence>
<comment type="caution">
    <text evidence="1">The sequence shown here is derived from an EMBL/GenBank/DDBJ whole genome shotgun (WGS) entry which is preliminary data.</text>
</comment>
<accession>A0A414IS50</accession>
<protein>
    <recommendedName>
        <fullName evidence="3">Ig-like domain-containing protein</fullName>
    </recommendedName>
</protein>
<dbReference type="EMBL" id="QSKC01000014">
    <property type="protein sequence ID" value="RHE31281.1"/>
    <property type="molecule type" value="Genomic_DNA"/>
</dbReference>
<evidence type="ECO:0008006" key="3">
    <source>
        <dbReference type="Google" id="ProtNLM"/>
    </source>
</evidence>
<dbReference type="Proteomes" id="UP000285290">
    <property type="component" value="Unassembled WGS sequence"/>
</dbReference>
<sequence length="694" mass="78150">MIEINEGIKNICFNKLRIVVILCVCCMGLLSRSYVSADNLSNVQILIQPQDMSGKLGEQLTLSVKTEGAIAYQWQYSTDGKNYNAWSWVDGYDKANMKFELTEGRVGMKFRCKITGEDGNTVYTNTVTASKKQAARITIQPQDVKGKLGEQLTLSVKTEGAVAYQWQYSTDGKNYNAWSWVDGYDKASMKFELTEGRVGMKFRCKITGEDGNTVYTNTVTASKKQAARITIQPQDVKGKLGEQLTLSVKTEGAVAYQWQYSTDGKNYNAWSWVDGYDKANMKFELTEGRVGMKFRCKITGEDGNTVYTNTVTASKKQTARITIQPQDVKGKLGEQLTLSVKTEGAVAYQWQYSTDGKNYNVWSWVDGYDKANMKFELTEGRVGMKFRCKITGEDGNTVYTNTVTASKKQAARITAQPQDVKGGIGEKVTLDVQADGVISYQWQYSTAGKNFYAWSWVEGYDKARMQFELTEGRVGMKFRCKITGEDGNTVYTNTVTASKKQVARITAQPQDIKGGIGEKLTLDVQADGVTSYQWQYSTDGKNFYDWSWAAGYDKTRMQFELTEGRVGMKFRCKITGEDGNTVYTNVVTAEKKNEIIIKNQPQDVKGGIGEKLTLDVQADGVTSYRWQYSTDGKNFYDWSWVAGYDKTRMQFELTEGRVGMKFRCKLTGEDGKIVYTKTVSALHINYEEWETPIL</sequence>
<proteinExistence type="predicted"/>
<dbReference type="AlphaFoldDB" id="A0A414IS50"/>
<name>A0A414IS50_9FIRM</name>